<dbReference type="Proteomes" id="UP000639772">
    <property type="component" value="Chromosome 11"/>
</dbReference>
<organism evidence="6 7">
    <name type="scientific">Vanilla planifolia</name>
    <name type="common">Vanilla</name>
    <dbReference type="NCBI Taxonomy" id="51239"/>
    <lineage>
        <taxon>Eukaryota</taxon>
        <taxon>Viridiplantae</taxon>
        <taxon>Streptophyta</taxon>
        <taxon>Embryophyta</taxon>
        <taxon>Tracheophyta</taxon>
        <taxon>Spermatophyta</taxon>
        <taxon>Magnoliopsida</taxon>
        <taxon>Liliopsida</taxon>
        <taxon>Asparagales</taxon>
        <taxon>Orchidaceae</taxon>
        <taxon>Vanilloideae</taxon>
        <taxon>Vanilleae</taxon>
        <taxon>Vanilla</taxon>
    </lineage>
</organism>
<comment type="caution">
    <text evidence="6">The sequence shown here is derived from an EMBL/GenBank/DDBJ whole genome shotgun (WGS) entry which is preliminary data.</text>
</comment>
<dbReference type="InterPro" id="IPR027417">
    <property type="entry name" value="P-loop_NTPase"/>
</dbReference>
<dbReference type="GO" id="GO:0006312">
    <property type="term" value="P:mitotic recombination"/>
    <property type="evidence" value="ECO:0007669"/>
    <property type="project" value="TreeGrafter"/>
</dbReference>
<dbReference type="InterPro" id="IPR000432">
    <property type="entry name" value="DNA_mismatch_repair_MutS_C"/>
</dbReference>
<keyword evidence="4" id="KW-0234">DNA repair</keyword>
<name>A0A835UGB2_VANPL</name>
<dbReference type="GO" id="GO:0030983">
    <property type="term" value="F:mismatched DNA binding"/>
    <property type="evidence" value="ECO:0007669"/>
    <property type="project" value="InterPro"/>
</dbReference>
<dbReference type="PANTHER" id="PTHR11361">
    <property type="entry name" value="DNA MISMATCH REPAIR PROTEIN MUTS FAMILY MEMBER"/>
    <property type="match status" value="1"/>
</dbReference>
<accession>A0A835UGB2</accession>
<dbReference type="SMART" id="SM00534">
    <property type="entry name" value="MUTSac"/>
    <property type="match status" value="1"/>
</dbReference>
<dbReference type="InterPro" id="IPR045076">
    <property type="entry name" value="MutS"/>
</dbReference>
<proteinExistence type="predicted"/>
<evidence type="ECO:0000256" key="4">
    <source>
        <dbReference type="ARBA" id="ARBA00023204"/>
    </source>
</evidence>
<dbReference type="EMBL" id="JADCNM010000011">
    <property type="protein sequence ID" value="KAG0462009.1"/>
    <property type="molecule type" value="Genomic_DNA"/>
</dbReference>
<dbReference type="OrthoDB" id="10252754at2759"/>
<dbReference type="GO" id="GO:0140664">
    <property type="term" value="F:ATP-dependent DNA damage sensor activity"/>
    <property type="evidence" value="ECO:0007669"/>
    <property type="project" value="InterPro"/>
</dbReference>
<evidence type="ECO:0000259" key="5">
    <source>
        <dbReference type="PROSITE" id="PS00486"/>
    </source>
</evidence>
<keyword evidence="2" id="KW-0067">ATP-binding</keyword>
<dbReference type="Pfam" id="PF00488">
    <property type="entry name" value="MutS_V"/>
    <property type="match status" value="1"/>
</dbReference>
<evidence type="ECO:0000256" key="2">
    <source>
        <dbReference type="ARBA" id="ARBA00022840"/>
    </source>
</evidence>
<feature type="domain" description="DNA mismatch repair proteins mutS family" evidence="5">
    <location>
        <begin position="114"/>
        <end position="130"/>
    </location>
</feature>
<dbReference type="PROSITE" id="PS00486">
    <property type="entry name" value="DNA_MISMATCH_REPAIR_2"/>
    <property type="match status" value="1"/>
</dbReference>
<dbReference type="GO" id="GO:0005524">
    <property type="term" value="F:ATP binding"/>
    <property type="evidence" value="ECO:0007669"/>
    <property type="project" value="UniProtKB-KW"/>
</dbReference>
<keyword evidence="1" id="KW-0547">Nucleotide-binding</keyword>
<evidence type="ECO:0000313" key="7">
    <source>
        <dbReference type="Proteomes" id="UP000639772"/>
    </source>
</evidence>
<gene>
    <name evidence="6" type="ORF">HPP92_020485</name>
</gene>
<evidence type="ECO:0000256" key="3">
    <source>
        <dbReference type="ARBA" id="ARBA00023125"/>
    </source>
</evidence>
<reference evidence="6 7" key="1">
    <citation type="journal article" date="2020" name="Nat. Food">
        <title>A phased Vanilla planifolia genome enables genetic improvement of flavour and production.</title>
        <authorList>
            <person name="Hasing T."/>
            <person name="Tang H."/>
            <person name="Brym M."/>
            <person name="Khazi F."/>
            <person name="Huang T."/>
            <person name="Chambers A.H."/>
        </authorList>
    </citation>
    <scope>NUCLEOTIDE SEQUENCE [LARGE SCALE GENOMIC DNA]</scope>
    <source>
        <tissue evidence="6">Leaf</tissue>
    </source>
</reference>
<protein>
    <recommendedName>
        <fullName evidence="5">DNA mismatch repair proteins mutS family domain-containing protein</fullName>
    </recommendedName>
</protein>
<dbReference type="GO" id="GO:0005634">
    <property type="term" value="C:nucleus"/>
    <property type="evidence" value="ECO:0007669"/>
    <property type="project" value="TreeGrafter"/>
</dbReference>
<evidence type="ECO:0000313" key="6">
    <source>
        <dbReference type="EMBL" id="KAG0462009.1"/>
    </source>
</evidence>
<sequence>MSNIHQFWSPCSSRIHFRDNFVPNDTYLHADGEHCQIITGPNMGGKSCYIRQVALIVIMAQVGSFVPACSTNLHVIDGIYTRMGASDRIQHGTSTFFEEVRETSYIMEHCTPNSLVIIDELGRGTSTHDGVAIAYATLHYILQQKKSMTLFVTHYPQILDIQREFEGSVGAYHVSYLTVQKPLDVCEARTEADVVEAHHISHLTVQSSVGVCELRTESDVESVCDQEVTFLYKVVRGASGSSFGLNVARLAQLPDSCIRRAALISAKLEEDTCSRLQNQLKPLIRQPAGLLQASANSSDHHESSSEENGEIDELAKACFKVLSFIKSAAISAETDIIFSNLERARDFARLVIKYSFTLP</sequence>
<dbReference type="SUPFAM" id="SSF52540">
    <property type="entry name" value="P-loop containing nucleoside triphosphate hydrolases"/>
    <property type="match status" value="1"/>
</dbReference>
<keyword evidence="4" id="KW-0227">DNA damage</keyword>
<keyword evidence="3" id="KW-0238">DNA-binding</keyword>
<dbReference type="Gene3D" id="3.40.50.300">
    <property type="entry name" value="P-loop containing nucleotide triphosphate hydrolases"/>
    <property type="match status" value="1"/>
</dbReference>
<dbReference type="PANTHER" id="PTHR11361:SF122">
    <property type="entry name" value="DNA MISMATCH REPAIR PROTEIN MSH3"/>
    <property type="match status" value="1"/>
</dbReference>
<dbReference type="AlphaFoldDB" id="A0A835UGB2"/>
<evidence type="ECO:0000256" key="1">
    <source>
        <dbReference type="ARBA" id="ARBA00022741"/>
    </source>
</evidence>
<dbReference type="GO" id="GO:0006298">
    <property type="term" value="P:mismatch repair"/>
    <property type="evidence" value="ECO:0007669"/>
    <property type="project" value="InterPro"/>
</dbReference>